<feature type="signal peptide" evidence="3">
    <location>
        <begin position="1"/>
        <end position="24"/>
    </location>
</feature>
<keyword evidence="2" id="KW-0812">Transmembrane</keyword>
<evidence type="ECO:0000256" key="3">
    <source>
        <dbReference type="SAM" id="SignalP"/>
    </source>
</evidence>
<feature type="transmembrane region" description="Helical" evidence="2">
    <location>
        <begin position="42"/>
        <end position="60"/>
    </location>
</feature>
<keyword evidence="3" id="KW-0732">Signal</keyword>
<protein>
    <submittedName>
        <fullName evidence="4">Uncharacterized protein</fullName>
    </submittedName>
</protein>
<gene>
    <name evidence="4" type="ORF">BSZ36_16705</name>
</gene>
<comment type="caution">
    <text evidence="4">The sequence shown here is derived from an EMBL/GenBank/DDBJ whole genome shotgun (WGS) entry which is preliminary data.</text>
</comment>
<keyword evidence="5" id="KW-1185">Reference proteome</keyword>
<feature type="chain" id="PRO_5012085197" evidence="3">
    <location>
        <begin position="25"/>
        <end position="87"/>
    </location>
</feature>
<evidence type="ECO:0000313" key="5">
    <source>
        <dbReference type="Proteomes" id="UP000216446"/>
    </source>
</evidence>
<feature type="compositionally biased region" description="Basic and acidic residues" evidence="1">
    <location>
        <begin position="77"/>
        <end position="87"/>
    </location>
</feature>
<keyword evidence="2" id="KW-1133">Transmembrane helix</keyword>
<dbReference type="AlphaFoldDB" id="A0A259U360"/>
<proteinExistence type="predicted"/>
<feature type="compositionally biased region" description="Low complexity" evidence="1">
    <location>
        <begin position="66"/>
        <end position="76"/>
    </location>
</feature>
<organism evidence="4 5">
    <name type="scientific">Rubricoccus marinus</name>
    <dbReference type="NCBI Taxonomy" id="716817"/>
    <lineage>
        <taxon>Bacteria</taxon>
        <taxon>Pseudomonadati</taxon>
        <taxon>Rhodothermota</taxon>
        <taxon>Rhodothermia</taxon>
        <taxon>Rhodothermales</taxon>
        <taxon>Rubricoccaceae</taxon>
        <taxon>Rubricoccus</taxon>
    </lineage>
</organism>
<accession>A0A259U360</accession>
<sequence length="87" mass="9229">MAGVLWFCATLAIAGILAAVTTLASGETATYAADVDWGRLGVWIAVWLAVLNVPVWVLAWRRSRRSSGASSSGPRSGAREAGRERLN</sequence>
<evidence type="ECO:0000313" key="4">
    <source>
        <dbReference type="EMBL" id="OZC04473.1"/>
    </source>
</evidence>
<dbReference type="InParanoid" id="A0A259U360"/>
<keyword evidence="2" id="KW-0472">Membrane</keyword>
<feature type="region of interest" description="Disordered" evidence="1">
    <location>
        <begin position="63"/>
        <end position="87"/>
    </location>
</feature>
<evidence type="ECO:0000256" key="1">
    <source>
        <dbReference type="SAM" id="MobiDB-lite"/>
    </source>
</evidence>
<dbReference type="EMBL" id="MQWB01000001">
    <property type="protein sequence ID" value="OZC04473.1"/>
    <property type="molecule type" value="Genomic_DNA"/>
</dbReference>
<dbReference type="Proteomes" id="UP000216446">
    <property type="component" value="Unassembled WGS sequence"/>
</dbReference>
<name>A0A259U360_9BACT</name>
<evidence type="ECO:0000256" key="2">
    <source>
        <dbReference type="SAM" id="Phobius"/>
    </source>
</evidence>
<reference evidence="4 5" key="1">
    <citation type="submission" date="2016-11" db="EMBL/GenBank/DDBJ databases">
        <title>Study of marine rhodopsin-containing bacteria.</title>
        <authorList>
            <person name="Yoshizawa S."/>
            <person name="Kumagai Y."/>
            <person name="Kogure K."/>
        </authorList>
    </citation>
    <scope>NUCLEOTIDE SEQUENCE [LARGE SCALE GENOMIC DNA]</scope>
    <source>
        <strain evidence="4 5">SG-29</strain>
    </source>
</reference>